<dbReference type="AlphaFoldDB" id="A0A6A6YAG7"/>
<organism evidence="1">
    <name type="scientific">Mytilinidion resinicola</name>
    <dbReference type="NCBI Taxonomy" id="574789"/>
    <lineage>
        <taxon>Eukaryota</taxon>
        <taxon>Fungi</taxon>
        <taxon>Dikarya</taxon>
        <taxon>Ascomycota</taxon>
        <taxon>Pezizomycotina</taxon>
        <taxon>Dothideomycetes</taxon>
        <taxon>Pleosporomycetidae</taxon>
        <taxon>Mytilinidiales</taxon>
        <taxon>Mytilinidiaceae</taxon>
        <taxon>Mytilinidion</taxon>
    </lineage>
</organism>
<dbReference type="PANTHER" id="PTHR37540">
    <property type="entry name" value="TRANSCRIPTION FACTOR (ACR-2), PUTATIVE-RELATED-RELATED"/>
    <property type="match status" value="1"/>
</dbReference>
<name>A0A6A6YAG7_9PEZI</name>
<dbReference type="RefSeq" id="XP_033572079.1">
    <property type="nucleotide sequence ID" value="XM_033715997.1"/>
</dbReference>
<dbReference type="EMBL" id="MU003710">
    <property type="protein sequence ID" value="KAF2805115.1"/>
    <property type="molecule type" value="Genomic_DNA"/>
</dbReference>
<evidence type="ECO:0008006" key="4">
    <source>
        <dbReference type="Google" id="ProtNLM"/>
    </source>
</evidence>
<reference evidence="1 3" key="1">
    <citation type="journal article" date="2020" name="Stud. Mycol.">
        <title>101 Dothideomycetes genomes: a test case for predicting lifestyles and emergence of pathogens.</title>
        <authorList>
            <person name="Haridas S."/>
            <person name="Albert R."/>
            <person name="Binder M."/>
            <person name="Bloem J."/>
            <person name="Labutti K."/>
            <person name="Salamov A."/>
            <person name="Andreopoulos B."/>
            <person name="Baker S."/>
            <person name="Barry K."/>
            <person name="Bills G."/>
            <person name="Bluhm B."/>
            <person name="Cannon C."/>
            <person name="Castanera R."/>
            <person name="Culley D."/>
            <person name="Daum C."/>
            <person name="Ezra D."/>
            <person name="Gonzalez J."/>
            <person name="Henrissat B."/>
            <person name="Kuo A."/>
            <person name="Liang C."/>
            <person name="Lipzen A."/>
            <person name="Lutzoni F."/>
            <person name="Magnuson J."/>
            <person name="Mondo S."/>
            <person name="Nolan M."/>
            <person name="Ohm R."/>
            <person name="Pangilinan J."/>
            <person name="Park H.-J."/>
            <person name="Ramirez L."/>
            <person name="Alfaro M."/>
            <person name="Sun H."/>
            <person name="Tritt A."/>
            <person name="Yoshinaga Y."/>
            <person name="Zwiers L.-H."/>
            <person name="Turgeon B."/>
            <person name="Goodwin S."/>
            <person name="Spatafora J."/>
            <person name="Crous P."/>
            <person name="Grigoriev I."/>
        </authorList>
    </citation>
    <scope>NUCLEOTIDE SEQUENCE</scope>
    <source>
        <strain evidence="1 3">CBS 304.34</strain>
    </source>
</reference>
<evidence type="ECO:0000313" key="2">
    <source>
        <dbReference type="Proteomes" id="UP000504636"/>
    </source>
</evidence>
<evidence type="ECO:0000313" key="3">
    <source>
        <dbReference type="RefSeq" id="XP_033572079.1"/>
    </source>
</evidence>
<dbReference type="OrthoDB" id="3921710at2759"/>
<proteinExistence type="predicted"/>
<reference evidence="3" key="2">
    <citation type="submission" date="2020-04" db="EMBL/GenBank/DDBJ databases">
        <authorList>
            <consortium name="NCBI Genome Project"/>
        </authorList>
    </citation>
    <scope>NUCLEOTIDE SEQUENCE</scope>
    <source>
        <strain evidence="3">CBS 304.34</strain>
    </source>
</reference>
<gene>
    <name evidence="1 3" type="ORF">BDZ99DRAFT_396552</name>
</gene>
<sequence length="430" mass="47890">MQPSSFPSAALTYDGTDPFRVLPQFASKGVSSVDLIRQSTRYFVASTTLDVWVPIVMTHPHALLSTCCVTSTYVDMMNGLKTDSERSTLIKNESIIWINRELSNLATQTTDMTIILILHLLAGELRNCDENVFRIHESGIERIIVQRGGMDKLGWDGVVAGLTVSVIYDIYIFTERQPAAMFQSYIPKRSNPLKTSTAIPESPFYCPRSEFFTIAASPLCTEQIYNILADMRDLTEVFMSHYNTPSTATAAYESKLNAFQSRLSQHPSAHILNHAHTHNWLYESIRLAAVIYTTALVNRIPLSAASYFPDAALTTLDTASFATHPTNLAISLYEAMKRTDMSSCWGGLSGVFFCISLIGATAARTTGSEASFPPLPSPRDKERRQWARRCMIMYTTRVRTVLVFGHPVATIAAQKRLLAVMEVLGRGWCQ</sequence>
<evidence type="ECO:0000313" key="1">
    <source>
        <dbReference type="EMBL" id="KAF2805115.1"/>
    </source>
</evidence>
<protein>
    <recommendedName>
        <fullName evidence="4">Transcription factor domain-containing protein</fullName>
    </recommendedName>
</protein>
<dbReference type="PANTHER" id="PTHR37540:SF5">
    <property type="entry name" value="TRANSCRIPTION FACTOR DOMAIN-CONTAINING PROTEIN"/>
    <property type="match status" value="1"/>
</dbReference>
<dbReference type="GeneID" id="54456890"/>
<reference evidence="3" key="3">
    <citation type="submission" date="2025-04" db="UniProtKB">
        <authorList>
            <consortium name="RefSeq"/>
        </authorList>
    </citation>
    <scope>IDENTIFICATION</scope>
    <source>
        <strain evidence="3">CBS 304.34</strain>
    </source>
</reference>
<keyword evidence="2" id="KW-1185">Reference proteome</keyword>
<accession>A0A6A6YAG7</accession>
<dbReference type="Proteomes" id="UP000504636">
    <property type="component" value="Unplaced"/>
</dbReference>